<reference evidence="2" key="1">
    <citation type="submission" date="2014-12" db="EMBL/GenBank/DDBJ databases">
        <title>Insight into the proteome of Arion vulgaris.</title>
        <authorList>
            <person name="Aradska J."/>
            <person name="Bulat T."/>
            <person name="Smidak R."/>
            <person name="Sarate P."/>
            <person name="Gangsoo J."/>
            <person name="Sialana F."/>
            <person name="Bilban M."/>
            <person name="Lubec G."/>
        </authorList>
    </citation>
    <scope>NUCLEOTIDE SEQUENCE</scope>
    <source>
        <tissue evidence="2">Skin</tissue>
    </source>
</reference>
<evidence type="ECO:0000313" key="2">
    <source>
        <dbReference type="EMBL" id="CEK78521.1"/>
    </source>
</evidence>
<feature type="non-terminal residue" evidence="2">
    <location>
        <position position="1"/>
    </location>
</feature>
<protein>
    <submittedName>
        <fullName evidence="2">Uncharacterized protein</fullName>
    </submittedName>
</protein>
<dbReference type="EMBL" id="HACG01031653">
    <property type="protein sequence ID" value="CEK78518.1"/>
    <property type="molecule type" value="Transcribed_RNA"/>
</dbReference>
<evidence type="ECO:0000313" key="1">
    <source>
        <dbReference type="EMBL" id="CEK78518.1"/>
    </source>
</evidence>
<sequence>SQNSEESCLDYSHRIAELFMKVTAAQSREGSIPLDPNNLRDHFVASLSNRLCSSMLMSKVAGAPSTTFLQCRDEALRWESNPIPGLDSRNLDRLGRRVDNLESRMVRNVNEPPGGHRPNYSMRPDLCTYTPRFQGGDEGHPPRSRCSRCGLDGHGVQACRVNILNGRHSGRGARPWVRENWARKQGW</sequence>
<organism evidence="2">
    <name type="scientific">Arion vulgaris</name>
    <dbReference type="NCBI Taxonomy" id="1028688"/>
    <lineage>
        <taxon>Eukaryota</taxon>
        <taxon>Metazoa</taxon>
        <taxon>Spiralia</taxon>
        <taxon>Lophotrochozoa</taxon>
        <taxon>Mollusca</taxon>
        <taxon>Gastropoda</taxon>
        <taxon>Heterobranchia</taxon>
        <taxon>Euthyneura</taxon>
        <taxon>Panpulmonata</taxon>
        <taxon>Eupulmonata</taxon>
        <taxon>Stylommatophora</taxon>
        <taxon>Helicina</taxon>
        <taxon>Arionoidea</taxon>
        <taxon>Arionidae</taxon>
        <taxon>Arion</taxon>
    </lineage>
</organism>
<dbReference type="AlphaFoldDB" id="A0A0B7AEQ0"/>
<name>A0A0B7AEQ0_9EUPU</name>
<accession>A0A0B7AEQ0</accession>
<proteinExistence type="predicted"/>
<gene>
    <name evidence="2" type="primary">ORF110578</name>
    <name evidence="1" type="synonym">ORF110565</name>
</gene>
<dbReference type="EMBL" id="HACG01031656">
    <property type="protein sequence ID" value="CEK78521.1"/>
    <property type="molecule type" value="Transcribed_RNA"/>
</dbReference>